<feature type="region of interest" description="Disordered" evidence="1">
    <location>
        <begin position="83"/>
        <end position="112"/>
    </location>
</feature>
<keyword evidence="2" id="KW-0472">Membrane</keyword>
<keyword evidence="2" id="KW-0812">Transmembrane</keyword>
<reference evidence="4" key="1">
    <citation type="journal article" date="2022" name="New Phytol.">
        <title>Evolutionary transition to the ectomycorrhizal habit in the genomes of a hyperdiverse lineage of mushroom-forming fungi.</title>
        <authorList>
            <person name="Looney B."/>
            <person name="Miyauchi S."/>
            <person name="Morin E."/>
            <person name="Drula E."/>
            <person name="Courty P.E."/>
            <person name="Kohler A."/>
            <person name="Kuo A."/>
            <person name="LaButti K."/>
            <person name="Pangilinan J."/>
            <person name="Lipzen A."/>
            <person name="Riley R."/>
            <person name="Andreopoulos W."/>
            <person name="He G."/>
            <person name="Johnson J."/>
            <person name="Nolan M."/>
            <person name="Tritt A."/>
            <person name="Barry K.W."/>
            <person name="Grigoriev I.V."/>
            <person name="Nagy L.G."/>
            <person name="Hibbett D."/>
            <person name="Henrissat B."/>
            <person name="Matheny P.B."/>
            <person name="Labbe J."/>
            <person name="Martin F.M."/>
        </authorList>
    </citation>
    <scope>NUCLEOTIDE SEQUENCE</scope>
    <source>
        <strain evidence="4">BPL690</strain>
    </source>
</reference>
<evidence type="ECO:0000313" key="5">
    <source>
        <dbReference type="Proteomes" id="UP001203297"/>
    </source>
</evidence>
<dbReference type="InterPro" id="IPR041622">
    <property type="entry name" value="SLATT_fungi"/>
</dbReference>
<evidence type="ECO:0000259" key="3">
    <source>
        <dbReference type="Pfam" id="PF18142"/>
    </source>
</evidence>
<dbReference type="EMBL" id="WTXG01000017">
    <property type="protein sequence ID" value="KAI0300691.1"/>
    <property type="molecule type" value="Genomic_DNA"/>
</dbReference>
<organism evidence="4 5">
    <name type="scientific">Multifurca ochricompacta</name>
    <dbReference type="NCBI Taxonomy" id="376703"/>
    <lineage>
        <taxon>Eukaryota</taxon>
        <taxon>Fungi</taxon>
        <taxon>Dikarya</taxon>
        <taxon>Basidiomycota</taxon>
        <taxon>Agaricomycotina</taxon>
        <taxon>Agaricomycetes</taxon>
        <taxon>Russulales</taxon>
        <taxon>Russulaceae</taxon>
        <taxon>Multifurca</taxon>
    </lineage>
</organism>
<evidence type="ECO:0000313" key="4">
    <source>
        <dbReference type="EMBL" id="KAI0300691.1"/>
    </source>
</evidence>
<sequence length="149" mass="15027">MPTIVRDKAAKRAKMTGYSINVAIGIQVVLGALTTGLGAALSGKSSSVAIGDEMGSGPVGVGARGGAGMCKNGVMSVDLGAGGNAAAPGKGPDRGIDMVPQKQQQQQNQQQQYPGIDISHGLMESTFDRGALPRNASTRANTPLGHSIV</sequence>
<proteinExistence type="predicted"/>
<feature type="transmembrane region" description="Helical" evidence="2">
    <location>
        <begin position="20"/>
        <end position="41"/>
    </location>
</feature>
<keyword evidence="5" id="KW-1185">Reference proteome</keyword>
<dbReference type="NCBIfam" id="NF033635">
    <property type="entry name" value="SLATT_fungal"/>
    <property type="match status" value="1"/>
</dbReference>
<dbReference type="Pfam" id="PF18142">
    <property type="entry name" value="SLATT_fungal"/>
    <property type="match status" value="1"/>
</dbReference>
<feature type="compositionally biased region" description="Low complexity" evidence="1">
    <location>
        <begin position="101"/>
        <end position="112"/>
    </location>
</feature>
<keyword evidence="2" id="KW-1133">Transmembrane helix</keyword>
<evidence type="ECO:0000256" key="1">
    <source>
        <dbReference type="SAM" id="MobiDB-lite"/>
    </source>
</evidence>
<protein>
    <recommendedName>
        <fullName evidence="3">SMODS and SLOG-associating 2TM effector domain-containing protein</fullName>
    </recommendedName>
</protein>
<accession>A0AAD4QNI6</accession>
<dbReference type="AlphaFoldDB" id="A0AAD4QNI6"/>
<evidence type="ECO:0000256" key="2">
    <source>
        <dbReference type="SAM" id="Phobius"/>
    </source>
</evidence>
<comment type="caution">
    <text evidence="4">The sequence shown here is derived from an EMBL/GenBank/DDBJ whole genome shotgun (WGS) entry which is preliminary data.</text>
</comment>
<name>A0AAD4QNI6_9AGAM</name>
<dbReference type="Proteomes" id="UP001203297">
    <property type="component" value="Unassembled WGS sequence"/>
</dbReference>
<feature type="domain" description="SMODS and SLOG-associating 2TM effector" evidence="3">
    <location>
        <begin position="6"/>
        <end position="49"/>
    </location>
</feature>
<gene>
    <name evidence="4" type="ORF">B0F90DRAFT_1722417</name>
</gene>